<keyword evidence="4" id="KW-1185">Reference proteome</keyword>
<organism evidence="3 4">
    <name type="scientific">Deinococcus metallilatus</name>
    <dbReference type="NCBI Taxonomy" id="1211322"/>
    <lineage>
        <taxon>Bacteria</taxon>
        <taxon>Thermotogati</taxon>
        <taxon>Deinococcota</taxon>
        <taxon>Deinococci</taxon>
        <taxon>Deinococcales</taxon>
        <taxon>Deinococcaceae</taxon>
        <taxon>Deinococcus</taxon>
    </lineage>
</organism>
<keyword evidence="3" id="KW-0032">Aminotransferase</keyword>
<gene>
    <name evidence="3" type="ORF">HNQ10_000333</name>
</gene>
<evidence type="ECO:0000256" key="1">
    <source>
        <dbReference type="ARBA" id="ARBA00022737"/>
    </source>
</evidence>
<keyword evidence="3" id="KW-0808">Transferase</keyword>
<evidence type="ECO:0000313" key="3">
    <source>
        <dbReference type="EMBL" id="MBB5293520.1"/>
    </source>
</evidence>
<dbReference type="SUPFAM" id="SSF53697">
    <property type="entry name" value="SIS domain"/>
    <property type="match status" value="1"/>
</dbReference>
<feature type="domain" description="SIS" evidence="2">
    <location>
        <begin position="27"/>
        <end position="166"/>
    </location>
</feature>
<evidence type="ECO:0000313" key="4">
    <source>
        <dbReference type="Proteomes" id="UP000536909"/>
    </source>
</evidence>
<dbReference type="Gene3D" id="3.40.50.10490">
    <property type="entry name" value="Glucose-6-phosphate isomerase like protein, domain 1"/>
    <property type="match status" value="2"/>
</dbReference>
<dbReference type="PANTHER" id="PTHR10937:SF4">
    <property type="entry name" value="GLUCOSAMINE-6-PHOSPHATE DEAMINASE"/>
    <property type="match status" value="1"/>
</dbReference>
<dbReference type="GO" id="GO:0004360">
    <property type="term" value="F:glutamine-fructose-6-phosphate transaminase (isomerizing) activity"/>
    <property type="evidence" value="ECO:0007669"/>
    <property type="project" value="UniProtKB-EC"/>
</dbReference>
<dbReference type="InterPro" id="IPR001347">
    <property type="entry name" value="SIS_dom"/>
</dbReference>
<sequence>MSHNISPMSNVERSILEQFPLWQQAEPVPPYRFGGRLVAVGCGTSYYLAQTMAATFNRQGQAALAVPGNEWVRHQQVYVTRQEKVSLLAVSRSGESTETVQALRASREAGLHVVGVTCEQSSTLAREADTVVSTPTHPAEGIVMTASASLMLLQGLRLAGLAVDGNALAASAEQLLHEYGPRLDALLPGRTHFVFLGAAELHGLAQEGALKLQEMSLSFTQAYHPLEYRHGPVSLVDQKTLVALLYHPDTAGEEAQLARELQDKGARVLGLGGPGDLSVPLEEEDAARRGLTVLPLLQWFGQRVARSKGIDSEQPRHLTKVVSLA</sequence>
<dbReference type="InterPro" id="IPR035490">
    <property type="entry name" value="GlmS/FrlB_SIS"/>
</dbReference>
<dbReference type="InterPro" id="IPR046348">
    <property type="entry name" value="SIS_dom_sf"/>
</dbReference>
<dbReference type="EMBL" id="JACHFV010000001">
    <property type="protein sequence ID" value="MBB5293520.1"/>
    <property type="molecule type" value="Genomic_DNA"/>
</dbReference>
<dbReference type="InterPro" id="IPR035466">
    <property type="entry name" value="GlmS/AgaS_SIS"/>
</dbReference>
<reference evidence="3 4" key="1">
    <citation type="submission" date="2020-08" db="EMBL/GenBank/DDBJ databases">
        <title>Genomic Encyclopedia of Type Strains, Phase IV (KMG-IV): sequencing the most valuable type-strain genomes for metagenomic binning, comparative biology and taxonomic classification.</title>
        <authorList>
            <person name="Goeker M."/>
        </authorList>
    </citation>
    <scope>NUCLEOTIDE SEQUENCE [LARGE SCALE GENOMIC DNA]</scope>
    <source>
        <strain evidence="3 4">DSM 105434</strain>
    </source>
</reference>
<feature type="domain" description="SIS" evidence="2">
    <location>
        <begin position="183"/>
        <end position="310"/>
    </location>
</feature>
<dbReference type="Pfam" id="PF01380">
    <property type="entry name" value="SIS"/>
    <property type="match status" value="1"/>
</dbReference>
<proteinExistence type="predicted"/>
<comment type="caution">
    <text evidence="3">The sequence shown here is derived from an EMBL/GenBank/DDBJ whole genome shotgun (WGS) entry which is preliminary data.</text>
</comment>
<dbReference type="CDD" id="cd05008">
    <property type="entry name" value="SIS_GlmS_GlmD_1"/>
    <property type="match status" value="1"/>
</dbReference>
<dbReference type="EC" id="2.6.1.16" evidence="3"/>
<dbReference type="PANTHER" id="PTHR10937">
    <property type="entry name" value="GLUCOSAMINE--FRUCTOSE-6-PHOSPHATE AMINOTRANSFERASE, ISOMERIZING"/>
    <property type="match status" value="1"/>
</dbReference>
<dbReference type="PROSITE" id="PS51464">
    <property type="entry name" value="SIS"/>
    <property type="match status" value="2"/>
</dbReference>
<protein>
    <submittedName>
        <fullName evidence="3">Glucosamine--fructose-6-phosphate aminotransferase (Isomerizing)</fullName>
        <ecNumber evidence="3">2.6.1.16</ecNumber>
    </submittedName>
</protein>
<keyword evidence="1" id="KW-0677">Repeat</keyword>
<dbReference type="Proteomes" id="UP000536909">
    <property type="component" value="Unassembled WGS sequence"/>
</dbReference>
<evidence type="ECO:0000259" key="2">
    <source>
        <dbReference type="PROSITE" id="PS51464"/>
    </source>
</evidence>
<dbReference type="CDD" id="cd05009">
    <property type="entry name" value="SIS_GlmS_GlmD_2"/>
    <property type="match status" value="1"/>
</dbReference>
<name>A0ABR6MNK3_9DEIO</name>
<accession>A0ABR6MNK3</accession>
<dbReference type="RefSeq" id="WP_206732968.1">
    <property type="nucleotide sequence ID" value="NZ_BSUI01000012.1"/>
</dbReference>